<comment type="similarity">
    <text evidence="1 2">Belongs to the glycosyl hydrolase 1 family.</text>
</comment>
<dbReference type="EMBL" id="JAMZMK010006311">
    <property type="protein sequence ID" value="KAI7749660.1"/>
    <property type="molecule type" value="Genomic_DNA"/>
</dbReference>
<dbReference type="Gene3D" id="3.20.20.80">
    <property type="entry name" value="Glycosidases"/>
    <property type="match status" value="1"/>
</dbReference>
<dbReference type="SUPFAM" id="SSF51445">
    <property type="entry name" value="(Trans)glycosidases"/>
    <property type="match status" value="1"/>
</dbReference>
<dbReference type="PRINTS" id="PR00131">
    <property type="entry name" value="GLHYDRLASE1"/>
</dbReference>
<dbReference type="InterPro" id="IPR001360">
    <property type="entry name" value="Glyco_hydro_1"/>
</dbReference>
<gene>
    <name evidence="3" type="ORF">M8C21_023006</name>
</gene>
<dbReference type="Pfam" id="PF00232">
    <property type="entry name" value="Glyco_hydro_1"/>
    <property type="match status" value="2"/>
</dbReference>
<sequence>KIKDGKNGDIAIDQYHRYKEDVDLIAKLGFGAYRFSISWSRIYPDGLGTQVNKEGIMYYNNLINYLLEKGIEPCVTLYHWDLPLHLDESMGGWLSDSIVKYFAIYAETCFASFGDRVKMWMTINEPLQTAVNGYFTGANAPGRCDRHSAEPYLAAHHQLLAHAEAVSIYRTKFKDMQGGEIGLVVDCGWAEPLTDKEEDITAAARERLGDKLPVLSQKDKELLRNSLDFVGLNHYTSRFVSHWTNKEENDYYRAQEATRIAEWENGVIGEKAASQWLYVVPWGLRKILNYISRKYNNLSIYITENGMDDEDNDASSLHEMLDDKLRIAYYKGYLASVFLAI</sequence>
<dbReference type="PANTHER" id="PTHR10353">
    <property type="entry name" value="GLYCOSYL HYDROLASE"/>
    <property type="match status" value="1"/>
</dbReference>
<dbReference type="InterPro" id="IPR017853">
    <property type="entry name" value="GH"/>
</dbReference>
<name>A0AAD5D0A2_AMBAR</name>
<reference evidence="3" key="1">
    <citation type="submission" date="2022-06" db="EMBL/GenBank/DDBJ databases">
        <title>Uncovering the hologenomic basis of an extraordinary plant invasion.</title>
        <authorList>
            <person name="Bieker V.C."/>
            <person name="Martin M.D."/>
            <person name="Gilbert T."/>
            <person name="Hodgins K."/>
            <person name="Battlay P."/>
            <person name="Petersen B."/>
            <person name="Wilson J."/>
        </authorList>
    </citation>
    <scope>NUCLEOTIDE SEQUENCE</scope>
    <source>
        <strain evidence="3">AA19_3_7</strain>
        <tissue evidence="3">Leaf</tissue>
    </source>
</reference>
<dbReference type="AlphaFoldDB" id="A0AAD5D0A2"/>
<feature type="non-terminal residue" evidence="3">
    <location>
        <position position="341"/>
    </location>
</feature>
<dbReference type="PANTHER" id="PTHR10353:SF310">
    <property type="entry name" value="BETA-GLUCOSIDASE 42"/>
    <property type="match status" value="1"/>
</dbReference>
<evidence type="ECO:0000256" key="1">
    <source>
        <dbReference type="ARBA" id="ARBA00010838"/>
    </source>
</evidence>
<dbReference type="GO" id="GO:0005975">
    <property type="term" value="P:carbohydrate metabolic process"/>
    <property type="evidence" value="ECO:0007669"/>
    <property type="project" value="InterPro"/>
</dbReference>
<proteinExistence type="inferred from homology"/>
<dbReference type="GO" id="GO:0008422">
    <property type="term" value="F:beta-glucosidase activity"/>
    <property type="evidence" value="ECO:0007669"/>
    <property type="project" value="TreeGrafter"/>
</dbReference>
<evidence type="ECO:0000256" key="2">
    <source>
        <dbReference type="RuleBase" id="RU003690"/>
    </source>
</evidence>
<protein>
    <submittedName>
        <fullName evidence="3">Uncharacterized protein</fullName>
    </submittedName>
</protein>
<dbReference type="Proteomes" id="UP001206925">
    <property type="component" value="Unassembled WGS sequence"/>
</dbReference>
<keyword evidence="4" id="KW-1185">Reference proteome</keyword>
<feature type="non-terminal residue" evidence="3">
    <location>
        <position position="1"/>
    </location>
</feature>
<evidence type="ECO:0000313" key="4">
    <source>
        <dbReference type="Proteomes" id="UP001206925"/>
    </source>
</evidence>
<accession>A0AAD5D0A2</accession>
<comment type="caution">
    <text evidence="3">The sequence shown here is derived from an EMBL/GenBank/DDBJ whole genome shotgun (WGS) entry which is preliminary data.</text>
</comment>
<evidence type="ECO:0000313" key="3">
    <source>
        <dbReference type="EMBL" id="KAI7749660.1"/>
    </source>
</evidence>
<organism evidence="3 4">
    <name type="scientific">Ambrosia artemisiifolia</name>
    <name type="common">Common ragweed</name>
    <dbReference type="NCBI Taxonomy" id="4212"/>
    <lineage>
        <taxon>Eukaryota</taxon>
        <taxon>Viridiplantae</taxon>
        <taxon>Streptophyta</taxon>
        <taxon>Embryophyta</taxon>
        <taxon>Tracheophyta</taxon>
        <taxon>Spermatophyta</taxon>
        <taxon>Magnoliopsida</taxon>
        <taxon>eudicotyledons</taxon>
        <taxon>Gunneridae</taxon>
        <taxon>Pentapetalae</taxon>
        <taxon>asterids</taxon>
        <taxon>campanulids</taxon>
        <taxon>Asterales</taxon>
        <taxon>Asteraceae</taxon>
        <taxon>Asteroideae</taxon>
        <taxon>Heliantheae alliance</taxon>
        <taxon>Heliantheae</taxon>
        <taxon>Ambrosia</taxon>
    </lineage>
</organism>